<dbReference type="EMBL" id="JABBJH010000024">
    <property type="protein sequence ID" value="NMK39886.1"/>
    <property type="molecule type" value="Genomic_DNA"/>
</dbReference>
<protein>
    <submittedName>
        <fullName evidence="2">DUF2188 domain-containing protein</fullName>
    </submittedName>
</protein>
<sequence>MPNQHVVPRGSEWAVKGEGNSRVTVVTNTKQEAIDRAREISKNQGTELVIHNRNGQISQKDSHGHDPYPPKG</sequence>
<dbReference type="RefSeq" id="WP_169013958.1">
    <property type="nucleotide sequence ID" value="NZ_JABBJH010000024.1"/>
</dbReference>
<dbReference type="Proteomes" id="UP000536773">
    <property type="component" value="Unassembled WGS sequence"/>
</dbReference>
<evidence type="ECO:0000256" key="1">
    <source>
        <dbReference type="SAM" id="MobiDB-lite"/>
    </source>
</evidence>
<evidence type="ECO:0000313" key="3">
    <source>
        <dbReference type="Proteomes" id="UP000536773"/>
    </source>
</evidence>
<feature type="region of interest" description="Disordered" evidence="1">
    <location>
        <begin position="52"/>
        <end position="72"/>
    </location>
</feature>
<gene>
    <name evidence="2" type="ORF">HG933_11020</name>
</gene>
<dbReference type="InterPro" id="IPR018691">
    <property type="entry name" value="DUF2188"/>
</dbReference>
<evidence type="ECO:0000313" key="2">
    <source>
        <dbReference type="EMBL" id="NMK39886.1"/>
    </source>
</evidence>
<dbReference type="AlphaFoldDB" id="A0A848EUI0"/>
<comment type="caution">
    <text evidence="2">The sequence shown here is derived from an EMBL/GenBank/DDBJ whole genome shotgun (WGS) entry which is preliminary data.</text>
</comment>
<proteinExistence type="predicted"/>
<reference evidence="2 3" key="1">
    <citation type="submission" date="2020-04" db="EMBL/GenBank/DDBJ databases">
        <authorList>
            <person name="Hitch T.C.A."/>
            <person name="Wylensek D."/>
            <person name="Clavel T."/>
        </authorList>
    </citation>
    <scope>NUCLEOTIDE SEQUENCE [LARGE SCALE GENOMIC DNA]</scope>
    <source>
        <strain evidence="2 3">WCA-386-APC-2A</strain>
    </source>
</reference>
<dbReference type="Pfam" id="PF09954">
    <property type="entry name" value="DUF2188"/>
    <property type="match status" value="1"/>
</dbReference>
<accession>A0A848EUI0</accession>
<organism evidence="2 3">
    <name type="scientific">Megasphaera elsdenii</name>
    <dbReference type="NCBI Taxonomy" id="907"/>
    <lineage>
        <taxon>Bacteria</taxon>
        <taxon>Bacillati</taxon>
        <taxon>Bacillota</taxon>
        <taxon>Negativicutes</taxon>
        <taxon>Veillonellales</taxon>
        <taxon>Veillonellaceae</taxon>
        <taxon>Megasphaera</taxon>
    </lineage>
</organism>
<feature type="compositionally biased region" description="Basic and acidic residues" evidence="1">
    <location>
        <begin position="60"/>
        <end position="72"/>
    </location>
</feature>
<name>A0A848EUI0_MEGEL</name>